<keyword evidence="1" id="KW-0808">Transferase</keyword>
<evidence type="ECO:0000256" key="1">
    <source>
        <dbReference type="ARBA" id="ARBA00022679"/>
    </source>
</evidence>
<dbReference type="PROSITE" id="PS51186">
    <property type="entry name" value="GNAT"/>
    <property type="match status" value="1"/>
</dbReference>
<protein>
    <submittedName>
        <fullName evidence="4">GNAT family N-acetyltransferase</fullName>
    </submittedName>
</protein>
<comment type="caution">
    <text evidence="4">The sequence shown here is derived from an EMBL/GenBank/DDBJ whole genome shotgun (WGS) entry which is preliminary data.</text>
</comment>
<dbReference type="Proteomes" id="UP000661691">
    <property type="component" value="Unassembled WGS sequence"/>
</dbReference>
<dbReference type="PANTHER" id="PTHR43877:SF2">
    <property type="entry name" value="AMINOALKYLPHOSPHONATE N-ACETYLTRANSFERASE-RELATED"/>
    <property type="match status" value="1"/>
</dbReference>
<dbReference type="InterPro" id="IPR000182">
    <property type="entry name" value="GNAT_dom"/>
</dbReference>
<dbReference type="InterPro" id="IPR016181">
    <property type="entry name" value="Acyl_CoA_acyltransferase"/>
</dbReference>
<dbReference type="PANTHER" id="PTHR43877">
    <property type="entry name" value="AMINOALKYLPHOSPHONATE N-ACETYLTRANSFERASE-RELATED-RELATED"/>
    <property type="match status" value="1"/>
</dbReference>
<dbReference type="SUPFAM" id="SSF55729">
    <property type="entry name" value="Acyl-CoA N-acyltransferases (Nat)"/>
    <property type="match status" value="1"/>
</dbReference>
<dbReference type="EMBL" id="JACXAH010000002">
    <property type="protein sequence ID" value="MBD1371057.1"/>
    <property type="molecule type" value="Genomic_DNA"/>
</dbReference>
<keyword evidence="2" id="KW-0012">Acyltransferase</keyword>
<dbReference type="InterPro" id="IPR050832">
    <property type="entry name" value="Bact_Acetyltransf"/>
</dbReference>
<proteinExistence type="predicted"/>
<dbReference type="RefSeq" id="WP_191141346.1">
    <property type="nucleotide sequence ID" value="NZ_JACXAH010000002.1"/>
</dbReference>
<feature type="domain" description="N-acetyltransferase" evidence="3">
    <location>
        <begin position="5"/>
        <end position="156"/>
    </location>
</feature>
<evidence type="ECO:0000313" key="5">
    <source>
        <dbReference type="Proteomes" id="UP000661691"/>
    </source>
</evidence>
<dbReference type="Gene3D" id="3.40.630.30">
    <property type="match status" value="1"/>
</dbReference>
<organism evidence="4 5">
    <name type="scientific">Polycladospora coralii</name>
    <dbReference type="NCBI Taxonomy" id="2771432"/>
    <lineage>
        <taxon>Bacteria</taxon>
        <taxon>Bacillati</taxon>
        <taxon>Bacillota</taxon>
        <taxon>Bacilli</taxon>
        <taxon>Bacillales</taxon>
        <taxon>Thermoactinomycetaceae</taxon>
        <taxon>Polycladospora</taxon>
    </lineage>
</organism>
<name>A0A926RT96_9BACL</name>
<dbReference type="Pfam" id="PF00583">
    <property type="entry name" value="Acetyltransf_1"/>
    <property type="match status" value="1"/>
</dbReference>
<accession>A0A926RT96</accession>
<gene>
    <name evidence="4" type="ORF">IC620_01625</name>
</gene>
<reference evidence="4" key="1">
    <citation type="submission" date="2020-09" db="EMBL/GenBank/DDBJ databases">
        <title>A novel bacterium of genus Hazenella, isolated from South China Sea.</title>
        <authorList>
            <person name="Huang H."/>
            <person name="Mo K."/>
            <person name="Hu Y."/>
        </authorList>
    </citation>
    <scope>NUCLEOTIDE SEQUENCE</scope>
    <source>
        <strain evidence="4">IB182357</strain>
    </source>
</reference>
<dbReference type="CDD" id="cd04301">
    <property type="entry name" value="NAT_SF"/>
    <property type="match status" value="1"/>
</dbReference>
<sequence length="156" mass="18159">MKTDIQIRPLLERDIEDILQLTSRYAEFDLPNWRDRPSFEQAQKELHQADIYCLEEQSKHFVAIDTNQLFLGYIYIGISVDFFTKETQGFIKSLAVTKQAEGRGVGMKLLDFAETWSRKQGLKTIVLNVFANNSRAKTRYERAGYQAETIKYVKPL</sequence>
<evidence type="ECO:0000313" key="4">
    <source>
        <dbReference type="EMBL" id="MBD1371057.1"/>
    </source>
</evidence>
<keyword evidence="5" id="KW-1185">Reference proteome</keyword>
<evidence type="ECO:0000259" key="3">
    <source>
        <dbReference type="PROSITE" id="PS51186"/>
    </source>
</evidence>
<dbReference type="AlphaFoldDB" id="A0A926RT96"/>
<evidence type="ECO:0000256" key="2">
    <source>
        <dbReference type="ARBA" id="ARBA00023315"/>
    </source>
</evidence>
<dbReference type="GO" id="GO:0016747">
    <property type="term" value="F:acyltransferase activity, transferring groups other than amino-acyl groups"/>
    <property type="evidence" value="ECO:0007669"/>
    <property type="project" value="InterPro"/>
</dbReference>